<proteinExistence type="inferred from homology"/>
<feature type="transmembrane region" description="Helical" evidence="12">
    <location>
        <begin position="15"/>
        <end position="41"/>
    </location>
</feature>
<dbReference type="GO" id="GO:0016682">
    <property type="term" value="F:oxidoreductase activity, acting on diphenols and related substances as donors, oxygen as acceptor"/>
    <property type="evidence" value="ECO:0007669"/>
    <property type="project" value="TreeGrafter"/>
</dbReference>
<feature type="region of interest" description="Disordered" evidence="13">
    <location>
        <begin position="435"/>
        <end position="459"/>
    </location>
</feature>
<keyword evidence="9 12" id="KW-1133">Transmembrane helix</keyword>
<evidence type="ECO:0000256" key="5">
    <source>
        <dbReference type="ARBA" id="ARBA00022617"/>
    </source>
</evidence>
<evidence type="ECO:0000313" key="14">
    <source>
        <dbReference type="EMBL" id="GIL40743.1"/>
    </source>
</evidence>
<keyword evidence="10 12" id="KW-0408">Iron</keyword>
<evidence type="ECO:0000256" key="13">
    <source>
        <dbReference type="SAM" id="MobiDB-lite"/>
    </source>
</evidence>
<feature type="transmembrane region" description="Helical" evidence="12">
    <location>
        <begin position="403"/>
        <end position="426"/>
    </location>
</feature>
<evidence type="ECO:0000256" key="2">
    <source>
        <dbReference type="ARBA" id="ARBA00009819"/>
    </source>
</evidence>
<evidence type="ECO:0000256" key="3">
    <source>
        <dbReference type="ARBA" id="ARBA00022448"/>
    </source>
</evidence>
<keyword evidence="11 12" id="KW-0472">Membrane</keyword>
<keyword evidence="5 12" id="KW-0349">Heme</keyword>
<feature type="transmembrane region" description="Helical" evidence="12">
    <location>
        <begin position="53"/>
        <end position="74"/>
    </location>
</feature>
<evidence type="ECO:0000313" key="15">
    <source>
        <dbReference type="Proteomes" id="UP000681075"/>
    </source>
</evidence>
<feature type="transmembrane region" description="Helical" evidence="12">
    <location>
        <begin position="181"/>
        <end position="205"/>
    </location>
</feature>
<dbReference type="GO" id="GO:0005886">
    <property type="term" value="C:plasma membrane"/>
    <property type="evidence" value="ECO:0007669"/>
    <property type="project" value="UniProtKB-SubCell"/>
</dbReference>
<evidence type="ECO:0000256" key="9">
    <source>
        <dbReference type="ARBA" id="ARBA00022989"/>
    </source>
</evidence>
<comment type="caution">
    <text evidence="14">The sequence shown here is derived from an EMBL/GenBank/DDBJ whole genome shotgun (WGS) entry which is preliminary data.</text>
</comment>
<feature type="transmembrane region" description="Helical" evidence="12">
    <location>
        <begin position="217"/>
        <end position="234"/>
    </location>
</feature>
<dbReference type="AlphaFoldDB" id="A0A8S8XBA4"/>
<evidence type="ECO:0000256" key="11">
    <source>
        <dbReference type="ARBA" id="ARBA00023136"/>
    </source>
</evidence>
<evidence type="ECO:0000256" key="1">
    <source>
        <dbReference type="ARBA" id="ARBA00004651"/>
    </source>
</evidence>
<dbReference type="GO" id="GO:0009055">
    <property type="term" value="F:electron transfer activity"/>
    <property type="evidence" value="ECO:0007669"/>
    <property type="project" value="UniProtKB-UniRule"/>
</dbReference>
<comment type="subcellular location">
    <subcellularLocation>
        <location evidence="12">Cell inner membrane</location>
    </subcellularLocation>
    <subcellularLocation>
        <location evidence="1">Cell membrane</location>
        <topology evidence="1">Multi-pass membrane protein</topology>
    </subcellularLocation>
</comment>
<reference evidence="14" key="1">
    <citation type="submission" date="2021-02" db="EMBL/GenBank/DDBJ databases">
        <title>Genome sequence of Rhodospirillales sp. strain TMPK1 isolated from soil.</title>
        <authorList>
            <person name="Nakai R."/>
            <person name="Kusada H."/>
            <person name="Tamaki H."/>
        </authorList>
    </citation>
    <scope>NUCLEOTIDE SEQUENCE</scope>
    <source>
        <strain evidence="14">TMPK1</strain>
    </source>
</reference>
<protein>
    <submittedName>
        <fullName evidence="14">Cytochrome ubiquinol oxidase subunit I</fullName>
    </submittedName>
</protein>
<dbReference type="PIRSF" id="PIRSF006446">
    <property type="entry name" value="Cyt_quinol_oxidase_1"/>
    <property type="match status" value="1"/>
</dbReference>
<keyword evidence="4 12" id="KW-1003">Cell membrane</keyword>
<keyword evidence="3 12" id="KW-0813">Transport</keyword>
<evidence type="ECO:0000256" key="7">
    <source>
        <dbReference type="ARBA" id="ARBA00022723"/>
    </source>
</evidence>
<dbReference type="PANTHER" id="PTHR30365">
    <property type="entry name" value="CYTOCHROME D UBIQUINOL OXIDASE"/>
    <property type="match status" value="1"/>
</dbReference>
<dbReference type="Proteomes" id="UP000681075">
    <property type="component" value="Unassembled WGS sequence"/>
</dbReference>
<feature type="transmembrane region" description="Helical" evidence="12">
    <location>
        <begin position="316"/>
        <end position="344"/>
    </location>
</feature>
<dbReference type="GO" id="GO:0070069">
    <property type="term" value="C:cytochrome complex"/>
    <property type="evidence" value="ECO:0007669"/>
    <property type="project" value="UniProtKB-UniRule"/>
</dbReference>
<evidence type="ECO:0000256" key="12">
    <source>
        <dbReference type="PIRNR" id="PIRNR006446"/>
    </source>
</evidence>
<dbReference type="RefSeq" id="WP_420243928.1">
    <property type="nucleotide sequence ID" value="NZ_BOPV01000001.1"/>
</dbReference>
<evidence type="ECO:0000256" key="6">
    <source>
        <dbReference type="ARBA" id="ARBA00022692"/>
    </source>
</evidence>
<accession>A0A8S8XBA4</accession>
<feature type="transmembrane region" description="Helical" evidence="12">
    <location>
        <begin position="124"/>
        <end position="144"/>
    </location>
</feature>
<keyword evidence="7 12" id="KW-0479">Metal-binding</keyword>
<dbReference type="Pfam" id="PF01654">
    <property type="entry name" value="Cyt_bd_oxida_I"/>
    <property type="match status" value="1"/>
</dbReference>
<evidence type="ECO:0000256" key="10">
    <source>
        <dbReference type="ARBA" id="ARBA00023004"/>
    </source>
</evidence>
<dbReference type="PANTHER" id="PTHR30365:SF14">
    <property type="entry name" value="CYTOCHROME BD MENAQUINOL OXIDASE SUBUNIT I-RELATED"/>
    <property type="match status" value="1"/>
</dbReference>
<feature type="transmembrane region" description="Helical" evidence="12">
    <location>
        <begin position="356"/>
        <end position="375"/>
    </location>
</feature>
<dbReference type="GO" id="GO:0019646">
    <property type="term" value="P:aerobic electron transport chain"/>
    <property type="evidence" value="ECO:0007669"/>
    <property type="project" value="InterPro"/>
</dbReference>
<evidence type="ECO:0000256" key="8">
    <source>
        <dbReference type="ARBA" id="ARBA00022982"/>
    </source>
</evidence>
<name>A0A8S8XBA4_9PROT</name>
<keyword evidence="6 12" id="KW-0812">Transmembrane</keyword>
<comment type="similarity">
    <text evidence="2 12">Belongs to the cytochrome ubiquinol oxidase subunit 1 family.</text>
</comment>
<evidence type="ECO:0000256" key="4">
    <source>
        <dbReference type="ARBA" id="ARBA00022475"/>
    </source>
</evidence>
<keyword evidence="8 12" id="KW-0249">Electron transport</keyword>
<gene>
    <name evidence="14" type="ORF">TMPK1_29800</name>
</gene>
<dbReference type="EMBL" id="BOPV01000001">
    <property type="protein sequence ID" value="GIL40743.1"/>
    <property type="molecule type" value="Genomic_DNA"/>
</dbReference>
<keyword evidence="15" id="KW-1185">Reference proteome</keyword>
<feature type="transmembrane region" description="Helical" evidence="12">
    <location>
        <begin position="94"/>
        <end position="117"/>
    </location>
</feature>
<sequence>MDALLLSRLQFAFVIAYHILFPAFTIGLASYLAVLEGLWLVTGRERFRTLYRFWLRIFAVSFGMGVVSGIVMSFQFGTNWARLSTAAGPILGPLLSYEVLTAFFLEAGFLGIMLFGWNKVGKGLHYFATCMVALGTLLSTFWIISANSWMQTPDGFALIDGKFVPVDWWRIVFNPSFPYRLAHMVLAAYLTTGMAVAGCAAWLLLKRRAIEESRTMLLMAVGLAAVLAPLQMVAGDASGLAVGRFQPAKLAALEARWETAKRVPLTLFGLPNAETERTDYAIEVPVLGSIILTHDPDGEVKGLKDFPRSERPPVWIVFWSFRIMVAMGLLMLAVGLVGGALALAGRLGTSRWFHRLCLVAAPSGFIAVVMGWVTAEVGRQPYVIYGQMRTADAVTPFLPAGSVLTTLLLFIVSYAIVFTAGAYYMFRLLQRGPEAPPDGADHPAKTARRPLSMPEGAPS</sequence>
<organism evidence="14 15">
    <name type="scientific">Roseiterribacter gracilis</name>
    <dbReference type="NCBI Taxonomy" id="2812848"/>
    <lineage>
        <taxon>Bacteria</taxon>
        <taxon>Pseudomonadati</taxon>
        <taxon>Pseudomonadota</taxon>
        <taxon>Alphaproteobacteria</taxon>
        <taxon>Rhodospirillales</taxon>
        <taxon>Roseiterribacteraceae</taxon>
        <taxon>Roseiterribacter</taxon>
    </lineage>
</organism>
<dbReference type="InterPro" id="IPR002585">
    <property type="entry name" value="Cyt-d_ubiquinol_oxidase_su_1"/>
</dbReference>
<dbReference type="GO" id="GO:0046872">
    <property type="term" value="F:metal ion binding"/>
    <property type="evidence" value="ECO:0007669"/>
    <property type="project" value="UniProtKB-UniRule"/>
</dbReference>
<dbReference type="GO" id="GO:0020037">
    <property type="term" value="F:heme binding"/>
    <property type="evidence" value="ECO:0007669"/>
    <property type="project" value="TreeGrafter"/>
</dbReference>